<dbReference type="Gramene" id="OMP07640">
    <property type="protein sequence ID" value="OMP07640"/>
    <property type="gene ID" value="CCACVL1_01257"/>
</dbReference>
<gene>
    <name evidence="1" type="ORF">CCACVL1_01257</name>
</gene>
<protein>
    <submittedName>
        <fullName evidence="1">Uncharacterized protein</fullName>
    </submittedName>
</protein>
<accession>A0A1R3KKN1</accession>
<reference evidence="1 2" key="1">
    <citation type="submission" date="2013-09" db="EMBL/GenBank/DDBJ databases">
        <title>Corchorus capsularis genome sequencing.</title>
        <authorList>
            <person name="Alam M."/>
            <person name="Haque M.S."/>
            <person name="Islam M.S."/>
            <person name="Emdad E.M."/>
            <person name="Islam M.M."/>
            <person name="Ahmed B."/>
            <person name="Halim A."/>
            <person name="Hossen Q.M.M."/>
            <person name="Hossain M.Z."/>
            <person name="Ahmed R."/>
            <person name="Khan M.M."/>
            <person name="Islam R."/>
            <person name="Rashid M.M."/>
            <person name="Khan S.A."/>
            <person name="Rahman M.S."/>
            <person name="Alam M."/>
        </authorList>
    </citation>
    <scope>NUCLEOTIDE SEQUENCE [LARGE SCALE GENOMIC DNA]</scope>
    <source>
        <strain evidence="2">cv. CVL-1</strain>
        <tissue evidence="1">Whole seedling</tissue>
    </source>
</reference>
<dbReference type="EMBL" id="AWWV01004286">
    <property type="protein sequence ID" value="OMP07640.1"/>
    <property type="molecule type" value="Genomic_DNA"/>
</dbReference>
<evidence type="ECO:0000313" key="1">
    <source>
        <dbReference type="EMBL" id="OMP07640.1"/>
    </source>
</evidence>
<evidence type="ECO:0000313" key="2">
    <source>
        <dbReference type="Proteomes" id="UP000188268"/>
    </source>
</evidence>
<comment type="caution">
    <text evidence="1">The sequence shown here is derived from an EMBL/GenBank/DDBJ whole genome shotgun (WGS) entry which is preliminary data.</text>
</comment>
<proteinExistence type="predicted"/>
<sequence length="35" mass="3784">MGGIARLVEQRLKILVTSSNLVPERSDSSVGRAED</sequence>
<dbReference type="AlphaFoldDB" id="A0A1R3KKN1"/>
<organism evidence="1 2">
    <name type="scientific">Corchorus capsularis</name>
    <name type="common">Jute</name>
    <dbReference type="NCBI Taxonomy" id="210143"/>
    <lineage>
        <taxon>Eukaryota</taxon>
        <taxon>Viridiplantae</taxon>
        <taxon>Streptophyta</taxon>
        <taxon>Embryophyta</taxon>
        <taxon>Tracheophyta</taxon>
        <taxon>Spermatophyta</taxon>
        <taxon>Magnoliopsida</taxon>
        <taxon>eudicotyledons</taxon>
        <taxon>Gunneridae</taxon>
        <taxon>Pentapetalae</taxon>
        <taxon>rosids</taxon>
        <taxon>malvids</taxon>
        <taxon>Malvales</taxon>
        <taxon>Malvaceae</taxon>
        <taxon>Grewioideae</taxon>
        <taxon>Apeibeae</taxon>
        <taxon>Corchorus</taxon>
    </lineage>
</organism>
<keyword evidence="2" id="KW-1185">Reference proteome</keyword>
<dbReference type="Proteomes" id="UP000188268">
    <property type="component" value="Unassembled WGS sequence"/>
</dbReference>
<name>A0A1R3KKN1_COCAP</name>